<organism evidence="1 2">
    <name type="scientific">Liparis tanakae</name>
    <name type="common">Tanaka's snailfish</name>
    <dbReference type="NCBI Taxonomy" id="230148"/>
    <lineage>
        <taxon>Eukaryota</taxon>
        <taxon>Metazoa</taxon>
        <taxon>Chordata</taxon>
        <taxon>Craniata</taxon>
        <taxon>Vertebrata</taxon>
        <taxon>Euteleostomi</taxon>
        <taxon>Actinopterygii</taxon>
        <taxon>Neopterygii</taxon>
        <taxon>Teleostei</taxon>
        <taxon>Neoteleostei</taxon>
        <taxon>Acanthomorphata</taxon>
        <taxon>Eupercaria</taxon>
        <taxon>Perciformes</taxon>
        <taxon>Cottioidei</taxon>
        <taxon>Cottales</taxon>
        <taxon>Liparidae</taxon>
        <taxon>Liparis</taxon>
    </lineage>
</organism>
<reference evidence="1 2" key="1">
    <citation type="submission" date="2019-03" db="EMBL/GenBank/DDBJ databases">
        <title>First draft genome of Liparis tanakae, snailfish: a comprehensive survey of snailfish specific genes.</title>
        <authorList>
            <person name="Kim W."/>
            <person name="Song I."/>
            <person name="Jeong J.-H."/>
            <person name="Kim D."/>
            <person name="Kim S."/>
            <person name="Ryu S."/>
            <person name="Song J.Y."/>
            <person name="Lee S.K."/>
        </authorList>
    </citation>
    <scope>NUCLEOTIDE SEQUENCE [LARGE SCALE GENOMIC DNA]</scope>
    <source>
        <tissue evidence="1">Muscle</tissue>
    </source>
</reference>
<evidence type="ECO:0000313" key="1">
    <source>
        <dbReference type="EMBL" id="TNN52333.1"/>
    </source>
</evidence>
<protein>
    <submittedName>
        <fullName evidence="1">Uncharacterized protein</fullName>
    </submittedName>
</protein>
<gene>
    <name evidence="1" type="ORF">EYF80_037487</name>
</gene>
<dbReference type="AlphaFoldDB" id="A0A4Z2GHG1"/>
<dbReference type="Proteomes" id="UP000314294">
    <property type="component" value="Unassembled WGS sequence"/>
</dbReference>
<evidence type="ECO:0000313" key="2">
    <source>
        <dbReference type="Proteomes" id="UP000314294"/>
    </source>
</evidence>
<keyword evidence="2" id="KW-1185">Reference proteome</keyword>
<proteinExistence type="predicted"/>
<dbReference type="EMBL" id="SRLO01000551">
    <property type="protein sequence ID" value="TNN52333.1"/>
    <property type="molecule type" value="Genomic_DNA"/>
</dbReference>
<sequence length="92" mass="10311">MGLTELGLEAPVCRRRGPWTRGSRLGLAPCSAEGGVRRLAEEAPVVEIPLDLQEDEIPAEREHTEKLIWVMMETSPKTDAPLLVNMRSRFRS</sequence>
<comment type="caution">
    <text evidence="1">The sequence shown here is derived from an EMBL/GenBank/DDBJ whole genome shotgun (WGS) entry which is preliminary data.</text>
</comment>
<name>A0A4Z2GHG1_9TELE</name>
<accession>A0A4Z2GHG1</accession>